<evidence type="ECO:0000256" key="1">
    <source>
        <dbReference type="SAM" id="MobiDB-lite"/>
    </source>
</evidence>
<comment type="caution">
    <text evidence="2">The sequence shown here is derived from an EMBL/GenBank/DDBJ whole genome shotgun (WGS) entry which is preliminary data.</text>
</comment>
<dbReference type="InterPro" id="IPR013924">
    <property type="entry name" value="RNase_H2_suC"/>
</dbReference>
<accession>A0A9P6RQT7</accession>
<dbReference type="Proteomes" id="UP000823405">
    <property type="component" value="Unassembled WGS sequence"/>
</dbReference>
<dbReference type="Pfam" id="PF08615">
    <property type="entry name" value="RNase_H2_suC"/>
    <property type="match status" value="1"/>
</dbReference>
<dbReference type="PANTHER" id="PTHR47204:SF1">
    <property type="entry name" value="RIBONUCLEASE H2 SUBUNIT C"/>
    <property type="match status" value="1"/>
</dbReference>
<gene>
    <name evidence="2" type="primary">RNASEH2C</name>
    <name evidence="2" type="ORF">BGZ97_000047</name>
</gene>
<evidence type="ECO:0000313" key="3">
    <source>
        <dbReference type="Proteomes" id="UP000823405"/>
    </source>
</evidence>
<name>A0A9P6RQT7_9FUNG</name>
<feature type="region of interest" description="Disordered" evidence="1">
    <location>
        <begin position="121"/>
        <end position="145"/>
    </location>
</feature>
<evidence type="ECO:0000313" key="2">
    <source>
        <dbReference type="EMBL" id="KAG0323119.1"/>
    </source>
</evidence>
<sequence>MAITESVLEQPAAHLQSSVKTLDQTSLHLLPCGIQHDGKANIASFFFLVDGKYPSTLADASVTTTVSEVANTSSASALTGNATATVPTLEAKSVAPEVSFRGRTLKGAVMTVPTGYIGTIYKPTEQGGEGRGNSSNNDLKPSQDMDLDEDQEYEAMLKGMQEERRSMRTEAQFTEWTSWGHDDQPTSDTDKVVRAMRWIDIAHVLHEPLC</sequence>
<dbReference type="CDD" id="cd09271">
    <property type="entry name" value="RNase_H2-C"/>
    <property type="match status" value="1"/>
</dbReference>
<dbReference type="EMBL" id="JAAAIN010000010">
    <property type="protein sequence ID" value="KAG0323119.1"/>
    <property type="molecule type" value="Genomic_DNA"/>
</dbReference>
<dbReference type="OrthoDB" id="6222486at2759"/>
<dbReference type="GO" id="GO:0032299">
    <property type="term" value="C:ribonuclease H2 complex"/>
    <property type="evidence" value="ECO:0007669"/>
    <property type="project" value="InterPro"/>
</dbReference>
<proteinExistence type="predicted"/>
<organism evidence="2 3">
    <name type="scientific">Linnemannia gamsii</name>
    <dbReference type="NCBI Taxonomy" id="64522"/>
    <lineage>
        <taxon>Eukaryota</taxon>
        <taxon>Fungi</taxon>
        <taxon>Fungi incertae sedis</taxon>
        <taxon>Mucoromycota</taxon>
        <taxon>Mortierellomycotina</taxon>
        <taxon>Mortierellomycetes</taxon>
        <taxon>Mortierellales</taxon>
        <taxon>Mortierellaceae</taxon>
        <taxon>Linnemannia</taxon>
    </lineage>
</organism>
<reference evidence="2" key="1">
    <citation type="journal article" date="2020" name="Fungal Divers.">
        <title>Resolving the Mortierellaceae phylogeny through synthesis of multi-gene phylogenetics and phylogenomics.</title>
        <authorList>
            <person name="Vandepol N."/>
            <person name="Liber J."/>
            <person name="Desiro A."/>
            <person name="Na H."/>
            <person name="Kennedy M."/>
            <person name="Barry K."/>
            <person name="Grigoriev I.V."/>
            <person name="Miller A.N."/>
            <person name="O'Donnell K."/>
            <person name="Stajich J.E."/>
            <person name="Bonito G."/>
        </authorList>
    </citation>
    <scope>NUCLEOTIDE SEQUENCE</scope>
    <source>
        <strain evidence="2">NVP60</strain>
    </source>
</reference>
<dbReference type="AlphaFoldDB" id="A0A9P6RQT7"/>
<dbReference type="PANTHER" id="PTHR47204">
    <property type="entry name" value="OS02G0168900 PROTEIN"/>
    <property type="match status" value="1"/>
</dbReference>
<protein>
    <submittedName>
        <fullName evidence="2">Ribonuclease H2 subunit C</fullName>
    </submittedName>
</protein>
<keyword evidence="3" id="KW-1185">Reference proteome</keyword>
<dbReference type="GO" id="GO:0006401">
    <property type="term" value="P:RNA catabolic process"/>
    <property type="evidence" value="ECO:0007669"/>
    <property type="project" value="InterPro"/>
</dbReference>
<dbReference type="Gene3D" id="2.40.128.680">
    <property type="match status" value="1"/>
</dbReference>